<evidence type="ECO:0000256" key="5">
    <source>
        <dbReference type="ARBA" id="ARBA00022989"/>
    </source>
</evidence>
<dbReference type="GO" id="GO:0005886">
    <property type="term" value="C:plasma membrane"/>
    <property type="evidence" value="ECO:0007669"/>
    <property type="project" value="TreeGrafter"/>
</dbReference>
<reference evidence="8 9" key="1">
    <citation type="submission" date="2014-04" db="EMBL/GenBank/DDBJ databases">
        <title>Whole genome of Muricauda olearia.</title>
        <authorList>
            <person name="Zhang X.-H."/>
            <person name="Tang K."/>
        </authorList>
    </citation>
    <scope>NUCLEOTIDE SEQUENCE [LARGE SCALE GENOMIC DNA]</scope>
    <source>
        <strain evidence="8 9">Th120</strain>
    </source>
</reference>
<keyword evidence="5 7" id="KW-1133">Transmembrane helix</keyword>
<feature type="transmembrane region" description="Helical" evidence="7">
    <location>
        <begin position="125"/>
        <end position="143"/>
    </location>
</feature>
<keyword evidence="3 7" id="KW-0812">Transmembrane</keyword>
<keyword evidence="6 7" id="KW-0472">Membrane</keyword>
<keyword evidence="2" id="KW-0813">Transport</keyword>
<feature type="transmembrane region" description="Helical" evidence="7">
    <location>
        <begin position="278"/>
        <end position="301"/>
    </location>
</feature>
<feature type="transmembrane region" description="Helical" evidence="7">
    <location>
        <begin position="233"/>
        <end position="254"/>
    </location>
</feature>
<feature type="transmembrane region" description="Helical" evidence="7">
    <location>
        <begin position="150"/>
        <end position="169"/>
    </location>
</feature>
<evidence type="ECO:0000256" key="2">
    <source>
        <dbReference type="ARBA" id="ARBA00022448"/>
    </source>
</evidence>
<feature type="transmembrane region" description="Helical" evidence="7">
    <location>
        <begin position="189"/>
        <end position="212"/>
    </location>
</feature>
<dbReference type="EMBL" id="JJMP01000004">
    <property type="protein sequence ID" value="RYC51789.1"/>
    <property type="molecule type" value="Genomic_DNA"/>
</dbReference>
<feature type="transmembrane region" description="Helical" evidence="7">
    <location>
        <begin position="87"/>
        <end position="105"/>
    </location>
</feature>
<keyword evidence="4" id="KW-0769">Symport</keyword>
<organism evidence="8 9">
    <name type="scientific">Flagellimonas olearia</name>
    <dbReference type="NCBI Taxonomy" id="552546"/>
    <lineage>
        <taxon>Bacteria</taxon>
        <taxon>Pseudomonadati</taxon>
        <taxon>Bacteroidota</taxon>
        <taxon>Flavobacteriia</taxon>
        <taxon>Flavobacteriales</taxon>
        <taxon>Flavobacteriaceae</taxon>
        <taxon>Flagellimonas</taxon>
    </lineage>
</organism>
<dbReference type="InterPro" id="IPR001046">
    <property type="entry name" value="NRAMP_fam"/>
</dbReference>
<evidence type="ECO:0000313" key="9">
    <source>
        <dbReference type="Proteomes" id="UP000290261"/>
    </source>
</evidence>
<feature type="transmembrane region" description="Helical" evidence="7">
    <location>
        <begin position="346"/>
        <end position="368"/>
    </location>
</feature>
<accession>A0A444VM29</accession>
<dbReference type="GO" id="GO:0005384">
    <property type="term" value="F:manganese ion transmembrane transporter activity"/>
    <property type="evidence" value="ECO:0007669"/>
    <property type="project" value="TreeGrafter"/>
</dbReference>
<comment type="caution">
    <text evidence="8">The sequence shown here is derived from an EMBL/GenBank/DDBJ whole genome shotgun (WGS) entry which is preliminary data.</text>
</comment>
<evidence type="ECO:0000256" key="6">
    <source>
        <dbReference type="ARBA" id="ARBA00023136"/>
    </source>
</evidence>
<gene>
    <name evidence="8" type="ORF">DN53_13260</name>
</gene>
<dbReference type="GO" id="GO:0034755">
    <property type="term" value="P:iron ion transmembrane transport"/>
    <property type="evidence" value="ECO:0007669"/>
    <property type="project" value="TreeGrafter"/>
</dbReference>
<dbReference type="PANTHER" id="PTHR11706">
    <property type="entry name" value="SOLUTE CARRIER PROTEIN FAMILY 11 MEMBER"/>
    <property type="match status" value="1"/>
</dbReference>
<dbReference type="Proteomes" id="UP000290261">
    <property type="component" value="Unassembled WGS sequence"/>
</dbReference>
<name>A0A444VM29_9FLAO</name>
<comment type="subcellular location">
    <subcellularLocation>
        <location evidence="1">Membrane</location>
        <topology evidence="1">Multi-pass membrane protein</topology>
    </subcellularLocation>
</comment>
<keyword evidence="9" id="KW-1185">Reference proteome</keyword>
<feature type="transmembrane region" description="Helical" evidence="7">
    <location>
        <begin position="46"/>
        <end position="66"/>
    </location>
</feature>
<dbReference type="AlphaFoldDB" id="A0A444VM29"/>
<feature type="transmembrane region" description="Helical" evidence="7">
    <location>
        <begin position="12"/>
        <end position="31"/>
    </location>
</feature>
<feature type="transmembrane region" description="Helical" evidence="7">
    <location>
        <begin position="389"/>
        <end position="407"/>
    </location>
</feature>
<dbReference type="GO" id="GO:0015293">
    <property type="term" value="F:symporter activity"/>
    <property type="evidence" value="ECO:0007669"/>
    <property type="project" value="UniProtKB-KW"/>
</dbReference>
<evidence type="ECO:0000256" key="3">
    <source>
        <dbReference type="ARBA" id="ARBA00022692"/>
    </source>
</evidence>
<feature type="transmembrane region" description="Helical" evidence="7">
    <location>
        <begin position="321"/>
        <end position="340"/>
    </location>
</feature>
<dbReference type="Pfam" id="PF01566">
    <property type="entry name" value="Nramp"/>
    <property type="match status" value="1"/>
</dbReference>
<proteinExistence type="predicted"/>
<dbReference type="PANTHER" id="PTHR11706:SF33">
    <property type="entry name" value="NATURAL RESISTANCE-ASSOCIATED MACROPHAGE PROTEIN 2"/>
    <property type="match status" value="1"/>
</dbReference>
<dbReference type="GO" id="GO:0015086">
    <property type="term" value="F:cadmium ion transmembrane transporter activity"/>
    <property type="evidence" value="ECO:0007669"/>
    <property type="project" value="TreeGrafter"/>
</dbReference>
<dbReference type="Gene3D" id="1.20.1740.10">
    <property type="entry name" value="Amino acid/polyamine transporter I"/>
    <property type="match status" value="1"/>
</dbReference>
<evidence type="ECO:0000256" key="1">
    <source>
        <dbReference type="ARBA" id="ARBA00004141"/>
    </source>
</evidence>
<dbReference type="NCBIfam" id="NF037982">
    <property type="entry name" value="Nramp_1"/>
    <property type="match status" value="1"/>
</dbReference>
<protein>
    <submittedName>
        <fullName evidence="8">Manganese transporter</fullName>
    </submittedName>
</protein>
<sequence length="408" mass="43501">MMSTYKKSSKANWLLVLGPGIITAALVFGPSKMTITSKMGADYGNALLWVIVVAIFFMMVFTTMGARIGAQNTESLLTLIRKKFGKPVSLLIGIGIFLVAISFQAGNSTGVAISIAEASNTSPKIWIVTFNIIGIMLLFFKSFYKLLEKIMITLVILMLLSFMATAILIQPNLLNVVKGLAPSVPVGSVGLIVAFTASCFSLVGAFYQSYLVQERKKLSKTNEPDGTERLSSRVGIIILGVMSATVMICAANVLQPQGIKVSSASDMGKALEPLLGDYASFLFLIGLFGSSFSSLIGNAVLGGSLLGDTLGYNSSLNHRMVKVFISMVMVAGSAIALIFGNLPLELIVFAQSITIFLVPFIGITMYLIGNDKTIMGENVNSKFTKIWGALGLLLIVGLAISNLINLVS</sequence>
<evidence type="ECO:0000256" key="4">
    <source>
        <dbReference type="ARBA" id="ARBA00022847"/>
    </source>
</evidence>
<evidence type="ECO:0000313" key="8">
    <source>
        <dbReference type="EMBL" id="RYC51789.1"/>
    </source>
</evidence>
<evidence type="ECO:0000256" key="7">
    <source>
        <dbReference type="SAM" id="Phobius"/>
    </source>
</evidence>